<accession>A0ABP0TLW9</accession>
<keyword evidence="1" id="KW-0732">Signal</keyword>
<evidence type="ECO:0000313" key="2">
    <source>
        <dbReference type="EMBL" id="CAK9199279.1"/>
    </source>
</evidence>
<dbReference type="Proteomes" id="UP001497512">
    <property type="component" value="Chromosome 12"/>
</dbReference>
<feature type="chain" id="PRO_5046852668" description="Secreted protein" evidence="1">
    <location>
        <begin position="18"/>
        <end position="81"/>
    </location>
</feature>
<feature type="signal peptide" evidence="1">
    <location>
        <begin position="1"/>
        <end position="17"/>
    </location>
</feature>
<sequence length="81" mass="9499">MLVQVWIHFMLYHLVLAFLDFSAHQGQGCVMILLEHFHIHTCPVYIGRINGRSRFSMYGTEEVGTIYLLKESCNNSTRFYN</sequence>
<keyword evidence="3" id="KW-1185">Reference proteome</keyword>
<name>A0ABP0TLW9_9BRYO</name>
<evidence type="ECO:0000313" key="3">
    <source>
        <dbReference type="Proteomes" id="UP001497512"/>
    </source>
</evidence>
<evidence type="ECO:0000256" key="1">
    <source>
        <dbReference type="SAM" id="SignalP"/>
    </source>
</evidence>
<reference evidence="2" key="1">
    <citation type="submission" date="2024-02" db="EMBL/GenBank/DDBJ databases">
        <authorList>
            <consortium name="ELIXIR-Norway"/>
            <consortium name="Elixir Norway"/>
        </authorList>
    </citation>
    <scope>NUCLEOTIDE SEQUENCE</scope>
</reference>
<proteinExistence type="predicted"/>
<protein>
    <recommendedName>
        <fullName evidence="4">Secreted protein</fullName>
    </recommendedName>
</protein>
<gene>
    <name evidence="2" type="ORF">CSSPTR1EN2_LOCUS4857</name>
</gene>
<organism evidence="2 3">
    <name type="scientific">Sphagnum troendelagicum</name>
    <dbReference type="NCBI Taxonomy" id="128251"/>
    <lineage>
        <taxon>Eukaryota</taxon>
        <taxon>Viridiplantae</taxon>
        <taxon>Streptophyta</taxon>
        <taxon>Embryophyta</taxon>
        <taxon>Bryophyta</taxon>
        <taxon>Sphagnophytina</taxon>
        <taxon>Sphagnopsida</taxon>
        <taxon>Sphagnales</taxon>
        <taxon>Sphagnaceae</taxon>
        <taxon>Sphagnum</taxon>
    </lineage>
</organism>
<dbReference type="EMBL" id="OZ019904">
    <property type="protein sequence ID" value="CAK9199279.1"/>
    <property type="molecule type" value="Genomic_DNA"/>
</dbReference>
<evidence type="ECO:0008006" key="4">
    <source>
        <dbReference type="Google" id="ProtNLM"/>
    </source>
</evidence>